<sequence length="75" mass="8412">METQNIEYKPSWRDEYLKVIVAFANKDGGELIIGVDDNGNPMGVKKSKKLLEDIPNKIRNKLGIIPSVKIEKVGD</sequence>
<gene>
    <name evidence="2" type="ORF">S01H4_03357</name>
</gene>
<dbReference type="Pfam" id="PF04326">
    <property type="entry name" value="SLFN_AlbA_2"/>
    <property type="match status" value="1"/>
</dbReference>
<feature type="non-terminal residue" evidence="2">
    <location>
        <position position="75"/>
    </location>
</feature>
<feature type="domain" description="Schlafen AlbA-2" evidence="1">
    <location>
        <begin position="2"/>
        <end position="72"/>
    </location>
</feature>
<name>X0ZFG9_9ZZZZ</name>
<dbReference type="InterPro" id="IPR038461">
    <property type="entry name" value="Schlafen_AlbA_2_dom_sf"/>
</dbReference>
<dbReference type="Gene3D" id="3.30.950.30">
    <property type="entry name" value="Schlafen, AAA domain"/>
    <property type="match status" value="1"/>
</dbReference>
<evidence type="ECO:0000259" key="1">
    <source>
        <dbReference type="Pfam" id="PF04326"/>
    </source>
</evidence>
<dbReference type="AlphaFoldDB" id="X0ZFG9"/>
<organism evidence="2">
    <name type="scientific">marine sediment metagenome</name>
    <dbReference type="NCBI Taxonomy" id="412755"/>
    <lineage>
        <taxon>unclassified sequences</taxon>
        <taxon>metagenomes</taxon>
        <taxon>ecological metagenomes</taxon>
    </lineage>
</organism>
<comment type="caution">
    <text evidence="2">The sequence shown here is derived from an EMBL/GenBank/DDBJ whole genome shotgun (WGS) entry which is preliminary data.</text>
</comment>
<reference evidence="2" key="1">
    <citation type="journal article" date="2014" name="Front. Microbiol.">
        <title>High frequency of phylogenetically diverse reductive dehalogenase-homologous genes in deep subseafloor sedimentary metagenomes.</title>
        <authorList>
            <person name="Kawai M."/>
            <person name="Futagami T."/>
            <person name="Toyoda A."/>
            <person name="Takaki Y."/>
            <person name="Nishi S."/>
            <person name="Hori S."/>
            <person name="Arai W."/>
            <person name="Tsubouchi T."/>
            <person name="Morono Y."/>
            <person name="Uchiyama I."/>
            <person name="Ito T."/>
            <person name="Fujiyama A."/>
            <person name="Inagaki F."/>
            <person name="Takami H."/>
        </authorList>
    </citation>
    <scope>NUCLEOTIDE SEQUENCE</scope>
    <source>
        <strain evidence="2">Expedition CK06-06</strain>
    </source>
</reference>
<accession>X0ZFG9</accession>
<dbReference type="InterPro" id="IPR007421">
    <property type="entry name" value="Schlafen_AlbA_2_dom"/>
</dbReference>
<protein>
    <recommendedName>
        <fullName evidence="1">Schlafen AlbA-2 domain-containing protein</fullName>
    </recommendedName>
</protein>
<proteinExistence type="predicted"/>
<evidence type="ECO:0000313" key="2">
    <source>
        <dbReference type="EMBL" id="GAG56942.1"/>
    </source>
</evidence>
<dbReference type="EMBL" id="BART01000815">
    <property type="protein sequence ID" value="GAG56942.1"/>
    <property type="molecule type" value="Genomic_DNA"/>
</dbReference>